<dbReference type="Pfam" id="PF04082">
    <property type="entry name" value="Fungal_trans"/>
    <property type="match status" value="1"/>
</dbReference>
<dbReference type="GO" id="GO:0000981">
    <property type="term" value="F:DNA-binding transcription factor activity, RNA polymerase II-specific"/>
    <property type="evidence" value="ECO:0007669"/>
    <property type="project" value="InterPro"/>
</dbReference>
<dbReference type="SMART" id="SM00066">
    <property type="entry name" value="GAL4"/>
    <property type="match status" value="1"/>
</dbReference>
<dbReference type="OrthoDB" id="2123952at2759"/>
<comment type="caution">
    <text evidence="6">The sequence shown here is derived from an EMBL/GenBank/DDBJ whole genome shotgun (WGS) entry which is preliminary data.</text>
</comment>
<dbReference type="GO" id="GO:0006351">
    <property type="term" value="P:DNA-templated transcription"/>
    <property type="evidence" value="ECO:0007669"/>
    <property type="project" value="InterPro"/>
</dbReference>
<dbReference type="SMART" id="SM00906">
    <property type="entry name" value="Fungal_trans"/>
    <property type="match status" value="1"/>
</dbReference>
<evidence type="ECO:0000256" key="3">
    <source>
        <dbReference type="ARBA" id="ARBA00023125"/>
    </source>
</evidence>
<keyword evidence="4" id="KW-0539">Nucleus</keyword>
<dbReference type="GO" id="GO:0003677">
    <property type="term" value="F:DNA binding"/>
    <property type="evidence" value="ECO:0007669"/>
    <property type="project" value="UniProtKB-KW"/>
</dbReference>
<dbReference type="InterPro" id="IPR036864">
    <property type="entry name" value="Zn2-C6_fun-type_DNA-bd_sf"/>
</dbReference>
<dbReference type="Gene3D" id="4.10.240.10">
    <property type="entry name" value="Zn(2)-C6 fungal-type DNA-binding domain"/>
    <property type="match status" value="1"/>
</dbReference>
<dbReference type="Proteomes" id="UP000193719">
    <property type="component" value="Unassembled WGS sequence"/>
</dbReference>
<dbReference type="AlphaFoldDB" id="A0A1Y1VI53"/>
<evidence type="ECO:0000259" key="5">
    <source>
        <dbReference type="PROSITE" id="PS50048"/>
    </source>
</evidence>
<evidence type="ECO:0000313" key="6">
    <source>
        <dbReference type="EMBL" id="ORX56064.1"/>
    </source>
</evidence>
<dbReference type="PROSITE" id="PS00463">
    <property type="entry name" value="ZN2_CY6_FUNGAL_1"/>
    <property type="match status" value="1"/>
</dbReference>
<dbReference type="InterPro" id="IPR007219">
    <property type="entry name" value="XnlR_reg_dom"/>
</dbReference>
<dbReference type="GO" id="GO:0008270">
    <property type="term" value="F:zinc ion binding"/>
    <property type="evidence" value="ECO:0007669"/>
    <property type="project" value="InterPro"/>
</dbReference>
<dbReference type="Pfam" id="PF00172">
    <property type="entry name" value="Zn_clus"/>
    <property type="match status" value="1"/>
</dbReference>
<reference evidence="6 7" key="2">
    <citation type="submission" date="2016-08" db="EMBL/GenBank/DDBJ databases">
        <title>Pervasive Adenine N6-methylation of Active Genes in Fungi.</title>
        <authorList>
            <consortium name="DOE Joint Genome Institute"/>
            <person name="Mondo S.J."/>
            <person name="Dannebaum R.O."/>
            <person name="Kuo R.C."/>
            <person name="Labutti K."/>
            <person name="Haridas S."/>
            <person name="Kuo A."/>
            <person name="Salamov A."/>
            <person name="Ahrendt S.R."/>
            <person name="Lipzen A."/>
            <person name="Sullivan W."/>
            <person name="Andreopoulos W.B."/>
            <person name="Clum A."/>
            <person name="Lindquist E."/>
            <person name="Daum C."/>
            <person name="Ramamoorthy G.K."/>
            <person name="Gryganskyi A."/>
            <person name="Culley D."/>
            <person name="Magnuson J.K."/>
            <person name="James T.Y."/>
            <person name="O'Malley M.A."/>
            <person name="Stajich J.E."/>
            <person name="Spatafora J.W."/>
            <person name="Visel A."/>
            <person name="Grigoriev I.V."/>
        </authorList>
    </citation>
    <scope>NUCLEOTIDE SEQUENCE [LARGE SCALE GENOMIC DNA]</scope>
    <source>
        <strain evidence="7">finn</strain>
    </source>
</reference>
<feature type="domain" description="Zn(2)-C6 fungal-type" evidence="5">
    <location>
        <begin position="15"/>
        <end position="45"/>
    </location>
</feature>
<dbReference type="PROSITE" id="PS50048">
    <property type="entry name" value="ZN2_CY6_FUNGAL_2"/>
    <property type="match status" value="1"/>
</dbReference>
<accession>A0A1Y1VI53</accession>
<name>A0A1Y1VI53_9FUNG</name>
<protein>
    <recommendedName>
        <fullName evidence="5">Zn(2)-C6 fungal-type domain-containing protein</fullName>
    </recommendedName>
</protein>
<keyword evidence="3" id="KW-0238">DNA-binding</keyword>
<keyword evidence="2" id="KW-0479">Metal-binding</keyword>
<dbReference type="GO" id="GO:0005634">
    <property type="term" value="C:nucleus"/>
    <property type="evidence" value="ECO:0007669"/>
    <property type="project" value="UniProtKB-SubCell"/>
</dbReference>
<dbReference type="PANTHER" id="PTHR46910:SF3">
    <property type="entry name" value="HALOTOLERANCE PROTEIN 9-RELATED"/>
    <property type="match status" value="1"/>
</dbReference>
<dbReference type="InterPro" id="IPR001138">
    <property type="entry name" value="Zn2Cys6_DnaBD"/>
</dbReference>
<comment type="subcellular location">
    <subcellularLocation>
        <location evidence="1">Nucleus</location>
    </subcellularLocation>
</comment>
<keyword evidence="7" id="KW-1185">Reference proteome</keyword>
<evidence type="ECO:0000256" key="2">
    <source>
        <dbReference type="ARBA" id="ARBA00022723"/>
    </source>
</evidence>
<dbReference type="CDD" id="cd12148">
    <property type="entry name" value="fungal_TF_MHR"/>
    <property type="match status" value="1"/>
</dbReference>
<proteinExistence type="predicted"/>
<evidence type="ECO:0000256" key="1">
    <source>
        <dbReference type="ARBA" id="ARBA00004123"/>
    </source>
</evidence>
<dbReference type="SUPFAM" id="SSF57701">
    <property type="entry name" value="Zn2/Cys6 DNA-binding domain"/>
    <property type="match status" value="1"/>
</dbReference>
<sequence length="549" mass="64409">MDKSKKKVRRKVTQACENCREKRVKCSGGRPTCDSCRQLNITCVYNAVTKKRGPRSGYIEEIVSTRVQKLFEKYVSEGLISKKDISILAKNNVDMFKSSEILKCYIEGEDKKEENVENSNLNNNVNFEGNTFLNSENEKREEFLSKLSKINKNKVLIASTVNKAENIGCSMININLSSCNYNIVTVNYDLIESYFEYSHSHFPMLVKEVFLDRIKKNTILPGLLLAVYASALIFRPNPDYNASKKYLRLSHIYCSIYYHSSDIQSIQAISLLANCTCGSNFSWILFGIALRMAYLLKLDEEDKNLSEIYNEERKFTFWYVISKDMLLSVITGRSYRYDLYSFLCSPTIKSILFNFKPKRSYFNLLFQIILANLLQKVIQYVRRRNSRLEEVDLVEKEIDYWFKLLEPEFNYQKSDNIENTSIGEIIGSIHFDIIFSTLKIIYYRHKPTSVITTNRKNHYLEKLISIFLKLDKDPMSEENVDIQSDLNDDKKYQSYPYEFEEIDGFKHKKSGKIKYDYFLKKAYDILKNKRTNFNRKDIEIKSTKGNVFY</sequence>
<gene>
    <name evidence="6" type="ORF">BCR36DRAFT_280771</name>
</gene>
<dbReference type="STRING" id="1754191.A0A1Y1VI53"/>
<dbReference type="InterPro" id="IPR050987">
    <property type="entry name" value="AtrR-like"/>
</dbReference>
<dbReference type="PANTHER" id="PTHR46910">
    <property type="entry name" value="TRANSCRIPTION FACTOR PDR1"/>
    <property type="match status" value="1"/>
</dbReference>
<dbReference type="EMBL" id="MCFH01000008">
    <property type="protein sequence ID" value="ORX56064.1"/>
    <property type="molecule type" value="Genomic_DNA"/>
</dbReference>
<reference evidence="6 7" key="1">
    <citation type="submission" date="2016-08" db="EMBL/GenBank/DDBJ databases">
        <title>Genomes of anaerobic fungi encode conserved fungal cellulosomes for biomass hydrolysis.</title>
        <authorList>
            <consortium name="DOE Joint Genome Institute"/>
            <person name="Haitjema C.H."/>
            <person name="Gilmore S.P."/>
            <person name="Henske J.K."/>
            <person name="Solomon K.V."/>
            <person name="De Groot R."/>
            <person name="Kuo A."/>
            <person name="Mondo S.J."/>
            <person name="Salamov A.A."/>
            <person name="Labutti K."/>
            <person name="Zhao Z."/>
            <person name="Chiniquy J."/>
            <person name="Barry K."/>
            <person name="Brewer H.M."/>
            <person name="Purvine S.O."/>
            <person name="Wright A.T."/>
            <person name="Boxma B."/>
            <person name="Van Alen T."/>
            <person name="Hackstein J.H."/>
            <person name="Baker S.E."/>
            <person name="Grigoriev I.V."/>
            <person name="O'Malley M.A."/>
        </authorList>
    </citation>
    <scope>NUCLEOTIDE SEQUENCE [LARGE SCALE GENOMIC DNA]</scope>
    <source>
        <strain evidence="7">finn</strain>
    </source>
</reference>
<evidence type="ECO:0000313" key="7">
    <source>
        <dbReference type="Proteomes" id="UP000193719"/>
    </source>
</evidence>
<dbReference type="CDD" id="cd00067">
    <property type="entry name" value="GAL4"/>
    <property type="match status" value="1"/>
</dbReference>
<evidence type="ECO:0000256" key="4">
    <source>
        <dbReference type="ARBA" id="ARBA00023242"/>
    </source>
</evidence>
<organism evidence="6 7">
    <name type="scientific">Piromyces finnis</name>
    <dbReference type="NCBI Taxonomy" id="1754191"/>
    <lineage>
        <taxon>Eukaryota</taxon>
        <taxon>Fungi</taxon>
        <taxon>Fungi incertae sedis</taxon>
        <taxon>Chytridiomycota</taxon>
        <taxon>Chytridiomycota incertae sedis</taxon>
        <taxon>Neocallimastigomycetes</taxon>
        <taxon>Neocallimastigales</taxon>
        <taxon>Neocallimastigaceae</taxon>
        <taxon>Piromyces</taxon>
    </lineage>
</organism>